<proteinExistence type="predicted"/>
<dbReference type="EMBL" id="JAHBCL010000013">
    <property type="protein sequence ID" value="MBS7526749.1"/>
    <property type="molecule type" value="Genomic_DNA"/>
</dbReference>
<organism evidence="1 2">
    <name type="scientific">Fusibacter paucivorans</name>
    <dbReference type="NCBI Taxonomy" id="76009"/>
    <lineage>
        <taxon>Bacteria</taxon>
        <taxon>Bacillati</taxon>
        <taxon>Bacillota</taxon>
        <taxon>Clostridia</taxon>
        <taxon>Eubacteriales</taxon>
        <taxon>Eubacteriales Family XII. Incertae Sedis</taxon>
        <taxon>Fusibacter</taxon>
    </lineage>
</organism>
<sequence length="82" mass="9281">MAQIFYYGELRDLVQKSDEFIDVKTIQDVLQHIEKAYGKQAKKQAKSSLITINTFNILKMKGYQTSVTPDDKVCFFPVCGGG</sequence>
<dbReference type="SUPFAM" id="SSF54285">
    <property type="entry name" value="MoaD/ThiS"/>
    <property type="match status" value="1"/>
</dbReference>
<name>A0ABS5PNJ8_9FIRM</name>
<dbReference type="InterPro" id="IPR003749">
    <property type="entry name" value="ThiS/MoaD-like"/>
</dbReference>
<gene>
    <name evidence="1" type="ORF">KHM83_08675</name>
</gene>
<dbReference type="InterPro" id="IPR016155">
    <property type="entry name" value="Mopterin_synth/thiamin_S_b"/>
</dbReference>
<dbReference type="Pfam" id="PF02597">
    <property type="entry name" value="ThiS"/>
    <property type="match status" value="1"/>
</dbReference>
<keyword evidence="2" id="KW-1185">Reference proteome</keyword>
<protein>
    <submittedName>
        <fullName evidence="1">MoaD/ThiS family protein</fullName>
    </submittedName>
</protein>
<accession>A0ABS5PNJ8</accession>
<dbReference type="RefSeq" id="WP_213236611.1">
    <property type="nucleotide sequence ID" value="NZ_JAHBCL010000013.1"/>
</dbReference>
<dbReference type="InterPro" id="IPR012675">
    <property type="entry name" value="Beta-grasp_dom_sf"/>
</dbReference>
<comment type="caution">
    <text evidence="1">The sequence shown here is derived from an EMBL/GenBank/DDBJ whole genome shotgun (WGS) entry which is preliminary data.</text>
</comment>
<dbReference type="Proteomes" id="UP000746471">
    <property type="component" value="Unassembled WGS sequence"/>
</dbReference>
<reference evidence="1 2" key="1">
    <citation type="submission" date="2021-05" db="EMBL/GenBank/DDBJ databases">
        <title>Fusibacter ferrireducens sp. nov., an anaerobic, sulfur- and Fe-reducing bacterium isolated from the mangrove sediment.</title>
        <authorList>
            <person name="Qiu D."/>
        </authorList>
    </citation>
    <scope>NUCLEOTIDE SEQUENCE [LARGE SCALE GENOMIC DNA]</scope>
    <source>
        <strain evidence="1 2">DSM 12116</strain>
    </source>
</reference>
<evidence type="ECO:0000313" key="2">
    <source>
        <dbReference type="Proteomes" id="UP000746471"/>
    </source>
</evidence>
<dbReference type="Gene3D" id="3.10.20.30">
    <property type="match status" value="1"/>
</dbReference>
<evidence type="ECO:0000313" key="1">
    <source>
        <dbReference type="EMBL" id="MBS7526749.1"/>
    </source>
</evidence>